<feature type="transmembrane region" description="Helical" evidence="6">
    <location>
        <begin position="222"/>
        <end position="240"/>
    </location>
</feature>
<feature type="transmembrane region" description="Helical" evidence="6">
    <location>
        <begin position="191"/>
        <end position="210"/>
    </location>
</feature>
<feature type="transmembrane region" description="Helical" evidence="6">
    <location>
        <begin position="395"/>
        <end position="417"/>
    </location>
</feature>
<protein>
    <submittedName>
        <fullName evidence="8">Putative efflux pump kojT</fullName>
    </submittedName>
</protein>
<evidence type="ECO:0000256" key="4">
    <source>
        <dbReference type="ARBA" id="ARBA00023136"/>
    </source>
</evidence>
<feature type="non-terminal residue" evidence="8">
    <location>
        <position position="561"/>
    </location>
</feature>
<dbReference type="PANTHER" id="PTHR23502:SF47">
    <property type="entry name" value="MAJOR FACILITATOR SUPERFAMILY (MFS) PROFILE DOMAIN-CONTAINING PROTEIN-RELATED"/>
    <property type="match status" value="1"/>
</dbReference>
<dbReference type="VEuPathDB" id="FungiDB:FOXG_12302"/>
<dbReference type="GO" id="GO:0005886">
    <property type="term" value="C:plasma membrane"/>
    <property type="evidence" value="ECO:0007669"/>
    <property type="project" value="TreeGrafter"/>
</dbReference>
<keyword evidence="2 6" id="KW-0812">Transmembrane</keyword>
<feature type="transmembrane region" description="Helical" evidence="6">
    <location>
        <begin position="164"/>
        <end position="184"/>
    </location>
</feature>
<evidence type="ECO:0000256" key="6">
    <source>
        <dbReference type="SAM" id="Phobius"/>
    </source>
</evidence>
<evidence type="ECO:0000256" key="1">
    <source>
        <dbReference type="ARBA" id="ARBA00004141"/>
    </source>
</evidence>
<proteinExistence type="predicted"/>
<keyword evidence="5" id="KW-0325">Glycoprotein</keyword>
<feature type="domain" description="Major facilitator superfamily (MFS) profile" evidence="7">
    <location>
        <begin position="121"/>
        <end position="556"/>
    </location>
</feature>
<dbReference type="VEuPathDB" id="FungiDB:FOIG_10264"/>
<feature type="transmembrane region" description="Helical" evidence="6">
    <location>
        <begin position="286"/>
        <end position="307"/>
    </location>
</feature>
<feature type="transmembrane region" description="Helical" evidence="6">
    <location>
        <begin position="438"/>
        <end position="458"/>
    </location>
</feature>
<dbReference type="VEuPathDB" id="FungiDB:HZS61_006863"/>
<dbReference type="AlphaFoldDB" id="A0A420M9Z5"/>
<evidence type="ECO:0000256" key="3">
    <source>
        <dbReference type="ARBA" id="ARBA00022989"/>
    </source>
</evidence>
<evidence type="ECO:0000259" key="7">
    <source>
        <dbReference type="PROSITE" id="PS50850"/>
    </source>
</evidence>
<dbReference type="VEuPathDB" id="FungiDB:FOMG_14834"/>
<feature type="transmembrane region" description="Helical" evidence="6">
    <location>
        <begin position="252"/>
        <end position="274"/>
    </location>
</feature>
<dbReference type="Pfam" id="PF07690">
    <property type="entry name" value="MFS_1"/>
    <property type="match status" value="1"/>
</dbReference>
<feature type="transmembrane region" description="Helical" evidence="6">
    <location>
        <begin position="125"/>
        <end position="144"/>
    </location>
</feature>
<keyword evidence="4 6" id="KW-0472">Membrane</keyword>
<dbReference type="Proteomes" id="UP000285084">
    <property type="component" value="Unassembled WGS sequence"/>
</dbReference>
<feature type="transmembrane region" description="Helical" evidence="6">
    <location>
        <begin position="503"/>
        <end position="525"/>
    </location>
</feature>
<name>A0A420M9Z5_FUSOX</name>
<evidence type="ECO:0000313" key="8">
    <source>
        <dbReference type="EMBL" id="RKK63884.1"/>
    </source>
</evidence>
<feature type="transmembrane region" description="Helical" evidence="6">
    <location>
        <begin position="470"/>
        <end position="491"/>
    </location>
</feature>
<evidence type="ECO:0000256" key="5">
    <source>
        <dbReference type="ARBA" id="ARBA00023180"/>
    </source>
</evidence>
<dbReference type="SUPFAM" id="SSF103473">
    <property type="entry name" value="MFS general substrate transporter"/>
    <property type="match status" value="1"/>
</dbReference>
<dbReference type="PANTHER" id="PTHR23502">
    <property type="entry name" value="MAJOR FACILITATOR SUPERFAMILY"/>
    <property type="match status" value="1"/>
</dbReference>
<accession>A0A420M9Z5</accession>
<dbReference type="PROSITE" id="PS50850">
    <property type="entry name" value="MFS"/>
    <property type="match status" value="1"/>
</dbReference>
<dbReference type="VEuPathDB" id="FungiDB:FOZG_13155"/>
<dbReference type="VEuPathDB" id="FungiDB:FOC1_g10003585"/>
<dbReference type="InterPro" id="IPR011701">
    <property type="entry name" value="MFS"/>
</dbReference>
<dbReference type="CDD" id="cd17323">
    <property type="entry name" value="MFS_Tpo1_MDR_like"/>
    <property type="match status" value="1"/>
</dbReference>
<dbReference type="EMBL" id="MRCX01000555">
    <property type="protein sequence ID" value="RKK63884.1"/>
    <property type="molecule type" value="Genomic_DNA"/>
</dbReference>
<dbReference type="VEuPathDB" id="FungiDB:FOC4_g10005185"/>
<comment type="subcellular location">
    <subcellularLocation>
        <location evidence="1">Membrane</location>
        <topology evidence="1">Multi-pass membrane protein</topology>
    </subcellularLocation>
</comment>
<organism evidence="8 9">
    <name type="scientific">Fusarium oxysporum</name>
    <name type="common">Fusarium vascular wilt</name>
    <dbReference type="NCBI Taxonomy" id="5507"/>
    <lineage>
        <taxon>Eukaryota</taxon>
        <taxon>Fungi</taxon>
        <taxon>Dikarya</taxon>
        <taxon>Ascomycota</taxon>
        <taxon>Pezizomycotina</taxon>
        <taxon>Sordariomycetes</taxon>
        <taxon>Hypocreomycetidae</taxon>
        <taxon>Hypocreales</taxon>
        <taxon>Nectriaceae</taxon>
        <taxon>Fusarium</taxon>
        <taxon>Fusarium oxysporum species complex</taxon>
    </lineage>
</organism>
<evidence type="ECO:0000256" key="2">
    <source>
        <dbReference type="ARBA" id="ARBA00022692"/>
    </source>
</evidence>
<reference evidence="8 9" key="1">
    <citation type="journal article" date="2018" name="Sci. Rep.">
        <title>Characterisation of pathogen-specific regions and novel effector candidates in Fusarium oxysporum f. sp. cepae.</title>
        <authorList>
            <person name="Armitage A.D."/>
            <person name="Taylor A."/>
            <person name="Sobczyk M.K."/>
            <person name="Baxter L."/>
            <person name="Greenfield B.P."/>
            <person name="Bates H.J."/>
            <person name="Wilson F."/>
            <person name="Jackson A.C."/>
            <person name="Ott S."/>
            <person name="Harrison R.J."/>
            <person name="Clarkson J.P."/>
        </authorList>
    </citation>
    <scope>NUCLEOTIDE SEQUENCE [LARGE SCALE GENOMIC DNA]</scope>
    <source>
        <strain evidence="8 9">Fo_A13</strain>
    </source>
</reference>
<sequence>MHLYLQYRRLQAAVHSQVVQEPAFIAWLAKHLHSPALRHYQGTDPESAIEHTPAIVTDLDLDTNWSKDVNQQRFPSQEIPPSPLAGVKVVTHTSHDGALIHTLLVTWEGPDDKLNPRNWSLAKRLAITVQISILALFVIAASATDIAVLPQAAAELGVSEVAESLATGLFLVGMGVGSLVAGPFSETFGRSLVYIGSLFVFMIWIMASALAPNFAAQLCFRFLAGCCSSTPLVCTGGSISDMFTPAEKTWAFPIYAITSFGGPMLGAVLAAYVGPSEAVTWRWAEWIILIASGVVLVIFIFCMPETYGPMLLQWRAKHLRATTGDIRFVSEHEIDDASILSRLKLSMTRPFRMLREPTIMAMSLYLTVVYVVMFMFLAGWPYIFEHPYRLNQGLASIIFVAMLIGTQLNYIVVYVVWKLTENSLARPGSGRKADPEIRLYYSIPGAIMFPVSLFWMGWTARESISIWSPIFASGLFGFAVTGIFISAYMYIIDAYEVFAASALTFLSLVRYTVAGGMTVVGIPFYRNMGTNYTLTILGCLAALLVPIPFVFYYHGHRIRKH</sequence>
<dbReference type="Gene3D" id="1.20.1250.20">
    <property type="entry name" value="MFS general substrate transporter like domains"/>
    <property type="match status" value="1"/>
</dbReference>
<comment type="caution">
    <text evidence="8">The sequence shown here is derived from an EMBL/GenBank/DDBJ whole genome shotgun (WGS) entry which is preliminary data.</text>
</comment>
<evidence type="ECO:0000313" key="9">
    <source>
        <dbReference type="Proteomes" id="UP000285084"/>
    </source>
</evidence>
<dbReference type="InterPro" id="IPR020846">
    <property type="entry name" value="MFS_dom"/>
</dbReference>
<gene>
    <name evidence="8" type="ORF">BFJ69_g16827</name>
</gene>
<feature type="transmembrane region" description="Helical" evidence="6">
    <location>
        <begin position="359"/>
        <end position="383"/>
    </location>
</feature>
<dbReference type="InterPro" id="IPR036259">
    <property type="entry name" value="MFS_trans_sf"/>
</dbReference>
<dbReference type="GO" id="GO:0022857">
    <property type="term" value="F:transmembrane transporter activity"/>
    <property type="evidence" value="ECO:0007669"/>
    <property type="project" value="InterPro"/>
</dbReference>
<feature type="transmembrane region" description="Helical" evidence="6">
    <location>
        <begin position="531"/>
        <end position="553"/>
    </location>
</feature>
<keyword evidence="3 6" id="KW-1133">Transmembrane helix</keyword>